<keyword evidence="1" id="KW-1133">Transmembrane helix</keyword>
<evidence type="ECO:0008006" key="4">
    <source>
        <dbReference type="Google" id="ProtNLM"/>
    </source>
</evidence>
<name>A0ABT4RGM5_9ACTN</name>
<comment type="caution">
    <text evidence="2">The sequence shown here is derived from an EMBL/GenBank/DDBJ whole genome shotgun (WGS) entry which is preliminary data.</text>
</comment>
<organism evidence="2 3">
    <name type="scientific">Solirubrobacter deserti</name>
    <dbReference type="NCBI Taxonomy" id="2282478"/>
    <lineage>
        <taxon>Bacteria</taxon>
        <taxon>Bacillati</taxon>
        <taxon>Actinomycetota</taxon>
        <taxon>Thermoleophilia</taxon>
        <taxon>Solirubrobacterales</taxon>
        <taxon>Solirubrobacteraceae</taxon>
        <taxon>Solirubrobacter</taxon>
    </lineage>
</organism>
<dbReference type="Proteomes" id="UP001147700">
    <property type="component" value="Unassembled WGS sequence"/>
</dbReference>
<gene>
    <name evidence="2" type="ORF">OJ962_09140</name>
</gene>
<accession>A0ABT4RGM5</accession>
<feature type="transmembrane region" description="Helical" evidence="1">
    <location>
        <begin position="91"/>
        <end position="110"/>
    </location>
</feature>
<feature type="transmembrane region" description="Helical" evidence="1">
    <location>
        <begin position="122"/>
        <end position="141"/>
    </location>
</feature>
<evidence type="ECO:0000313" key="2">
    <source>
        <dbReference type="EMBL" id="MDA0137660.1"/>
    </source>
</evidence>
<keyword evidence="1" id="KW-0812">Transmembrane</keyword>
<keyword evidence="3" id="KW-1185">Reference proteome</keyword>
<dbReference type="EMBL" id="JAPCID010000010">
    <property type="protein sequence ID" value="MDA0137660.1"/>
    <property type="molecule type" value="Genomic_DNA"/>
</dbReference>
<feature type="transmembrane region" description="Helical" evidence="1">
    <location>
        <begin position="37"/>
        <end position="59"/>
    </location>
</feature>
<keyword evidence="1" id="KW-0472">Membrane</keyword>
<feature type="transmembrane region" description="Helical" evidence="1">
    <location>
        <begin position="7"/>
        <end position="31"/>
    </location>
</feature>
<evidence type="ECO:0000256" key="1">
    <source>
        <dbReference type="SAM" id="Phobius"/>
    </source>
</evidence>
<dbReference type="RefSeq" id="WP_202957223.1">
    <property type="nucleotide sequence ID" value="NZ_JAPCID010000010.1"/>
</dbReference>
<proteinExistence type="predicted"/>
<evidence type="ECO:0000313" key="3">
    <source>
        <dbReference type="Proteomes" id="UP001147700"/>
    </source>
</evidence>
<sequence>MAADPPASGCVIGAILKTVLGSALVLLGQFAMFDGDLAGTGAVITALGLLLMSSGILPFHLPGLSDRKPFLSRASAFRVRVVVNGFRADPVVCRVALGALVLCWAGGVYADSEGQRGVAVTAYLAFWPIFAWLVVGAGGLYRIEARRFGLQWNAGGSRRLLPWGEAKIARVDGDTIEFTSGDRLPLRHFAVDPQRFASAVRTFTDRPRLRETTLDGAEFMRRLGAPR</sequence>
<protein>
    <recommendedName>
        <fullName evidence="4">PH domain-containing protein</fullName>
    </recommendedName>
</protein>
<reference evidence="2" key="1">
    <citation type="submission" date="2022-10" db="EMBL/GenBank/DDBJ databases">
        <title>The WGS of Solirubrobacter sp. CPCC 204708.</title>
        <authorList>
            <person name="Jiang Z."/>
        </authorList>
    </citation>
    <scope>NUCLEOTIDE SEQUENCE</scope>
    <source>
        <strain evidence="2">CPCC 204708</strain>
    </source>
</reference>